<dbReference type="EMBL" id="JAMXLT020000059">
    <property type="protein sequence ID" value="MDW8551025.1"/>
    <property type="molecule type" value="Genomic_DNA"/>
</dbReference>
<keyword evidence="1" id="KW-1133">Transmembrane helix</keyword>
<reference evidence="2 3" key="1">
    <citation type="submission" date="2023-11" db="EMBL/GenBank/DDBJ databases">
        <title>First isolation, identification, and characterization of non-pathogenic Epilithonimonas ginsengisoli isolated from diseased farmed rainbow trout (Oncorhynchus mykiss) in Chile.</title>
        <authorList>
            <person name="Miranda C.D."/>
            <person name="Irgang R."/>
            <person name="Concha C."/>
            <person name="Rojas R."/>
            <person name="Avendano R."/>
        </authorList>
    </citation>
    <scope>NUCLEOTIDE SEQUENCE [LARGE SCALE GENOMIC DNA]</scope>
    <source>
        <strain evidence="2 3">FP99</strain>
    </source>
</reference>
<evidence type="ECO:0008006" key="4">
    <source>
        <dbReference type="Google" id="ProtNLM"/>
    </source>
</evidence>
<sequence>MKKIRDTIERHVLKADQKWKALPAAQQRLLTKLFFGCYAVLTVIVLVSIAVSTGNKNNTMSISHITTFSDRVDVGNAANDSRTNTPLKR</sequence>
<gene>
    <name evidence="2" type="ORF">NG800_019050</name>
</gene>
<keyword evidence="1" id="KW-0472">Membrane</keyword>
<proteinExistence type="predicted"/>
<evidence type="ECO:0000256" key="1">
    <source>
        <dbReference type="SAM" id="Phobius"/>
    </source>
</evidence>
<keyword evidence="1" id="KW-0812">Transmembrane</keyword>
<protein>
    <recommendedName>
        <fullName evidence="4">Nitrogen regulatory IIA protein</fullName>
    </recommendedName>
</protein>
<accession>A0ABU4JMV6</accession>
<dbReference type="Proteomes" id="UP001204439">
    <property type="component" value="Unassembled WGS sequence"/>
</dbReference>
<dbReference type="RefSeq" id="WP_086048193.1">
    <property type="nucleotide sequence ID" value="NZ_JAMXLT020000059.1"/>
</dbReference>
<organism evidence="2 3">
    <name type="scientific">Epilithonimonas ginsengisoli</name>
    <dbReference type="NCBI Taxonomy" id="1245592"/>
    <lineage>
        <taxon>Bacteria</taxon>
        <taxon>Pseudomonadati</taxon>
        <taxon>Bacteroidota</taxon>
        <taxon>Flavobacteriia</taxon>
        <taxon>Flavobacteriales</taxon>
        <taxon>Weeksellaceae</taxon>
        <taxon>Chryseobacterium group</taxon>
        <taxon>Epilithonimonas</taxon>
    </lineage>
</organism>
<name>A0ABU4JMV6_9FLAO</name>
<keyword evidence="3" id="KW-1185">Reference proteome</keyword>
<evidence type="ECO:0000313" key="2">
    <source>
        <dbReference type="EMBL" id="MDW8551025.1"/>
    </source>
</evidence>
<comment type="caution">
    <text evidence="2">The sequence shown here is derived from an EMBL/GenBank/DDBJ whole genome shotgun (WGS) entry which is preliminary data.</text>
</comment>
<feature type="transmembrane region" description="Helical" evidence="1">
    <location>
        <begin position="29"/>
        <end position="51"/>
    </location>
</feature>
<evidence type="ECO:0000313" key="3">
    <source>
        <dbReference type="Proteomes" id="UP001204439"/>
    </source>
</evidence>